<dbReference type="Proteomes" id="UP000285642">
    <property type="component" value="Unassembled WGS sequence"/>
</dbReference>
<dbReference type="AlphaFoldDB" id="A0A413SNH9"/>
<reference evidence="1 2" key="1">
    <citation type="submission" date="2018-08" db="EMBL/GenBank/DDBJ databases">
        <title>A genome reference for cultivated species of the human gut microbiota.</title>
        <authorList>
            <person name="Zou Y."/>
            <person name="Xue W."/>
            <person name="Luo G."/>
        </authorList>
    </citation>
    <scope>NUCLEOTIDE SEQUENCE [LARGE SCALE GENOMIC DNA]</scope>
    <source>
        <strain evidence="1 2">AM42-8</strain>
    </source>
</reference>
<sequence length="67" mass="7973">MSVRKLFIWVHHFRMVWIKFSDADPHRDRVFLFRVIRATGFELNVCEISFFHPGNFSLCFGIGTVKL</sequence>
<name>A0A413SNH9_9FIRM</name>
<proteinExistence type="predicted"/>
<evidence type="ECO:0000313" key="1">
    <source>
        <dbReference type="EMBL" id="RHA69409.1"/>
    </source>
</evidence>
<dbReference type="EMBL" id="QSFS01000009">
    <property type="protein sequence ID" value="RHA69409.1"/>
    <property type="molecule type" value="Genomic_DNA"/>
</dbReference>
<protein>
    <submittedName>
        <fullName evidence="1">Uncharacterized protein</fullName>
    </submittedName>
</protein>
<evidence type="ECO:0000313" key="2">
    <source>
        <dbReference type="Proteomes" id="UP000285642"/>
    </source>
</evidence>
<organism evidence="1 2">
    <name type="scientific">Dorea formicigenerans</name>
    <dbReference type="NCBI Taxonomy" id="39486"/>
    <lineage>
        <taxon>Bacteria</taxon>
        <taxon>Bacillati</taxon>
        <taxon>Bacillota</taxon>
        <taxon>Clostridia</taxon>
        <taxon>Lachnospirales</taxon>
        <taxon>Lachnospiraceae</taxon>
        <taxon>Dorea</taxon>
    </lineage>
</organism>
<gene>
    <name evidence="1" type="ORF">DW924_09595</name>
</gene>
<comment type="caution">
    <text evidence="1">The sequence shown here is derived from an EMBL/GenBank/DDBJ whole genome shotgun (WGS) entry which is preliminary data.</text>
</comment>
<dbReference type="RefSeq" id="WP_117579891.1">
    <property type="nucleotide sequence ID" value="NZ_JAQDGW010000021.1"/>
</dbReference>
<accession>A0A413SNH9</accession>